<sequence length="152" mass="15898">MHDPLTPAPTRNLGRDIARRAILTVLIVGSLVGLFFTGKAAVTGGNEASGALPEVVDRVIPPSGAEVPRQSQVGIDVADGYDAYLQINGVEVRTAEEGLVKDLGTGLVQFQPGAGRPVEELNAGQNCVVAFVYDQLDGPDAAQPVSWCFEAV</sequence>
<dbReference type="AlphaFoldDB" id="L7VV58"/>
<protein>
    <submittedName>
        <fullName evidence="2">Uncharacterized protein</fullName>
    </submittedName>
</protein>
<evidence type="ECO:0000313" key="2">
    <source>
        <dbReference type="EMBL" id="AGC71196.1"/>
    </source>
</evidence>
<keyword evidence="1" id="KW-1133">Transmembrane helix</keyword>
<organism evidence="2">
    <name type="scientific">uncultured bacterium A1Q1_fos_568</name>
    <dbReference type="NCBI Taxonomy" id="1256586"/>
    <lineage>
        <taxon>Bacteria</taxon>
        <taxon>environmental samples</taxon>
    </lineage>
</organism>
<keyword evidence="1" id="KW-0812">Transmembrane</keyword>
<feature type="transmembrane region" description="Helical" evidence="1">
    <location>
        <begin position="21"/>
        <end position="42"/>
    </location>
</feature>
<dbReference type="EMBL" id="JX649865">
    <property type="protein sequence ID" value="AGC71196.1"/>
    <property type="molecule type" value="Genomic_DNA"/>
</dbReference>
<keyword evidence="1" id="KW-0472">Membrane</keyword>
<accession>L7VV58</accession>
<evidence type="ECO:0000256" key="1">
    <source>
        <dbReference type="SAM" id="Phobius"/>
    </source>
</evidence>
<reference evidence="2" key="1">
    <citation type="submission" date="2012-09" db="EMBL/GenBank/DDBJ databases">
        <title>Metagenomic Characterization of a Microbial Community in Wastewater Detects High Levels of Antibiotic Resistance.</title>
        <authorList>
            <person name="Abrams M."/>
            <person name="Caldwell A."/>
            <person name="Vandaei E."/>
            <person name="Lee W."/>
            <person name="Perrott J."/>
            <person name="Khan S.Y."/>
            <person name="Ta J."/>
            <person name="Romero D."/>
            <person name="Nguyen V."/>
            <person name="Pourmand N."/>
            <person name="Ouverney C.C."/>
        </authorList>
    </citation>
    <scope>NUCLEOTIDE SEQUENCE</scope>
</reference>
<proteinExistence type="predicted"/>
<name>L7VV58_9BACT</name>